<dbReference type="InterPro" id="IPR011295">
    <property type="entry name" value="UbiH"/>
</dbReference>
<dbReference type="RefSeq" id="WP_087487439.1">
    <property type="nucleotide sequence ID" value="NZ_CP015579.1"/>
</dbReference>
<dbReference type="GO" id="GO:0006744">
    <property type="term" value="P:ubiquinone biosynthetic process"/>
    <property type="evidence" value="ECO:0007669"/>
    <property type="project" value="UniProtKB-UniPathway"/>
</dbReference>
<keyword evidence="5" id="KW-0274">FAD</keyword>
<evidence type="ECO:0000256" key="2">
    <source>
        <dbReference type="ARBA" id="ARBA00004749"/>
    </source>
</evidence>
<evidence type="ECO:0000256" key="6">
    <source>
        <dbReference type="ARBA" id="ARBA00023002"/>
    </source>
</evidence>
<keyword evidence="12" id="KW-1185">Reference proteome</keyword>
<evidence type="ECO:0000313" key="11">
    <source>
        <dbReference type="EMBL" id="ARU97094.1"/>
    </source>
</evidence>
<dbReference type="PANTHER" id="PTHR43876">
    <property type="entry name" value="UBIQUINONE BIOSYNTHESIS MONOOXYGENASE COQ6, MITOCHONDRIAL"/>
    <property type="match status" value="1"/>
</dbReference>
<gene>
    <name evidence="10" type="ORF">A7K98_04120</name>
    <name evidence="11" type="ORF">A7K99_04120</name>
</gene>
<dbReference type="InterPro" id="IPR010971">
    <property type="entry name" value="UbiH/COQ6"/>
</dbReference>
<comment type="similarity">
    <text evidence="3">Belongs to the UbiH/COQ6 family.</text>
</comment>
<dbReference type="FunFam" id="3.50.50.60:FF:000021">
    <property type="entry name" value="Ubiquinone biosynthesis monooxygenase COQ6"/>
    <property type="match status" value="1"/>
</dbReference>
<dbReference type="KEGG" id="tci:A7K98_04120"/>
<dbReference type="InterPro" id="IPR002938">
    <property type="entry name" value="FAD-bd"/>
</dbReference>
<sequence>MSMIIAGGGMTGATLALAVSYLTDGKLPVTLIEATTPGERGHPGFDGRAIALAAGTCQQLQNIGVWPSLADCATPITDIHVSDRGHPGYVGISQREYGVPALGNVIELHEAGQRLFERLKKARGVTVVCPAQVTEVQRKAEQVTVSLDNGQQLTGSMLVVANGSGSSLASGCGVDWQKEDYQQLAVIANVTTSEPPRGRAYERFTTDGPLALLPMSGNRFSLVWSLPVEHRDEVRQWSEQQFLEHLQQAFGWRQGRFLHCGKRDYYPLVLQQATEITRHRLALVGNAAQTLHPIAGQGFNLGLRDVMTLAETVAQAQAAGQDIGSYQVLDQYRQRRLPDRRKTVAITDGLVRLFSNQDLPLIIGRNAGLSVMGKLPWLKHQLAGRTLGWVKR</sequence>
<accession>A0A1Y0L4U4</accession>
<protein>
    <submittedName>
        <fullName evidence="10">2-octaprenyl-6-methoxyphenyl hydroxylase</fullName>
    </submittedName>
</protein>
<evidence type="ECO:0000256" key="3">
    <source>
        <dbReference type="ARBA" id="ARBA00005349"/>
    </source>
</evidence>
<dbReference type="InterPro" id="IPR051205">
    <property type="entry name" value="UbiH/COQ6_monooxygenase"/>
</dbReference>
<evidence type="ECO:0000256" key="8">
    <source>
        <dbReference type="ARBA" id="ARBA00065734"/>
    </source>
</evidence>
<dbReference type="OrthoDB" id="9769565at2"/>
<keyword evidence="7" id="KW-0503">Monooxygenase</keyword>
<evidence type="ECO:0000256" key="1">
    <source>
        <dbReference type="ARBA" id="ARBA00001974"/>
    </source>
</evidence>
<keyword evidence="6" id="KW-0560">Oxidoreductase</keyword>
<dbReference type="GO" id="GO:0110142">
    <property type="term" value="C:ubiquinone biosynthesis complex"/>
    <property type="evidence" value="ECO:0007669"/>
    <property type="project" value="UniProtKB-ARBA"/>
</dbReference>
<organism evidence="10 13">
    <name type="scientific">Tatumella citrea</name>
    <name type="common">Pantoea citrea</name>
    <dbReference type="NCBI Taxonomy" id="53336"/>
    <lineage>
        <taxon>Bacteria</taxon>
        <taxon>Pseudomonadati</taxon>
        <taxon>Pseudomonadota</taxon>
        <taxon>Gammaproteobacteria</taxon>
        <taxon>Enterobacterales</taxon>
        <taxon>Erwiniaceae</taxon>
        <taxon>Tatumella</taxon>
    </lineage>
</organism>
<evidence type="ECO:0000313" key="10">
    <source>
        <dbReference type="EMBL" id="ARU93056.1"/>
    </source>
</evidence>
<evidence type="ECO:0000256" key="5">
    <source>
        <dbReference type="ARBA" id="ARBA00022827"/>
    </source>
</evidence>
<dbReference type="PRINTS" id="PR00420">
    <property type="entry name" value="RNGMNOXGNASE"/>
</dbReference>
<dbReference type="NCBIfam" id="TIGR01984">
    <property type="entry name" value="UbiH"/>
    <property type="match status" value="1"/>
</dbReference>
<dbReference type="InterPro" id="IPR036188">
    <property type="entry name" value="FAD/NAD-bd_sf"/>
</dbReference>
<evidence type="ECO:0000313" key="13">
    <source>
        <dbReference type="Proteomes" id="UP000195814"/>
    </source>
</evidence>
<evidence type="ECO:0000256" key="4">
    <source>
        <dbReference type="ARBA" id="ARBA00022630"/>
    </source>
</evidence>
<dbReference type="Pfam" id="PF01494">
    <property type="entry name" value="FAD_binding_3"/>
    <property type="match status" value="1"/>
</dbReference>
<evidence type="ECO:0000313" key="12">
    <source>
        <dbReference type="Proteomes" id="UP000195729"/>
    </source>
</evidence>
<comment type="cofactor">
    <cofactor evidence="1">
        <name>FAD</name>
        <dbReference type="ChEBI" id="CHEBI:57692"/>
    </cofactor>
</comment>
<proteinExistence type="inferred from homology"/>
<dbReference type="InterPro" id="IPR018168">
    <property type="entry name" value="Ubi_Hdrlase_CS"/>
</dbReference>
<evidence type="ECO:0000256" key="7">
    <source>
        <dbReference type="ARBA" id="ARBA00023033"/>
    </source>
</evidence>
<dbReference type="AlphaFoldDB" id="A0A1Y0L4U4"/>
<evidence type="ECO:0000259" key="9">
    <source>
        <dbReference type="Pfam" id="PF01494"/>
    </source>
</evidence>
<feature type="domain" description="FAD-binding" evidence="9">
    <location>
        <begin position="3"/>
        <end position="344"/>
    </location>
</feature>
<dbReference type="SUPFAM" id="SSF51905">
    <property type="entry name" value="FAD/NAD(P)-binding domain"/>
    <property type="match status" value="1"/>
</dbReference>
<dbReference type="Gene3D" id="3.50.50.60">
    <property type="entry name" value="FAD/NAD(P)-binding domain"/>
    <property type="match status" value="2"/>
</dbReference>
<comment type="subunit">
    <text evidence="8">Component of the Ubi complex metabolon, which regroups five ubiquinone biosynthesis proteins (UbiE, UbiF, UbiG, UbiH and UbiI) and two accessory factors (UbiK and the lipid-binding protein UbiJ).</text>
</comment>
<dbReference type="GO" id="GO:0071949">
    <property type="term" value="F:FAD binding"/>
    <property type="evidence" value="ECO:0007669"/>
    <property type="project" value="InterPro"/>
</dbReference>
<name>A0A1Y0L4U4_TATCI</name>
<dbReference type="PANTHER" id="PTHR43876:SF8">
    <property type="entry name" value="2-OCTAPRENYL-6-METHOXYPHENOL HYDROXYLASE"/>
    <property type="match status" value="1"/>
</dbReference>
<dbReference type="Proteomes" id="UP000195814">
    <property type="component" value="Chromosome"/>
</dbReference>
<dbReference type="PROSITE" id="PS01304">
    <property type="entry name" value="UBIH"/>
    <property type="match status" value="1"/>
</dbReference>
<dbReference type="UniPathway" id="UPA00232"/>
<dbReference type="EMBL" id="CP015579">
    <property type="protein sequence ID" value="ARU93056.1"/>
    <property type="molecule type" value="Genomic_DNA"/>
</dbReference>
<dbReference type="NCBIfam" id="TIGR01988">
    <property type="entry name" value="Ubi-OHases"/>
    <property type="match status" value="1"/>
</dbReference>
<reference evidence="12 13" key="1">
    <citation type="submission" date="2016-05" db="EMBL/GenBank/DDBJ databases">
        <title>Complete genome sequence of two 2,5-diketo-D-glunonic acid producing strain Tatumella citrea.</title>
        <authorList>
            <person name="Duan C."/>
            <person name="Yang J."/>
            <person name="Yang S."/>
        </authorList>
    </citation>
    <scope>NUCLEOTIDE SEQUENCE [LARGE SCALE GENOMIC DNA]</scope>
    <source>
        <strain evidence="11 12">ATCC 39140</strain>
        <strain evidence="10 13">DSM 13699</strain>
    </source>
</reference>
<comment type="pathway">
    <text evidence="2">Cofactor biosynthesis; ubiquinone biosynthesis.</text>
</comment>
<dbReference type="FunFam" id="3.50.50.60:FF:000123">
    <property type="entry name" value="2-octaprenyl-6-methoxyphenyl hydroxylase"/>
    <property type="match status" value="1"/>
</dbReference>
<keyword evidence="4" id="KW-0285">Flavoprotein</keyword>
<dbReference type="NCBIfam" id="NF004356">
    <property type="entry name" value="PRK05732.1"/>
    <property type="match status" value="1"/>
</dbReference>
<dbReference type="EMBL" id="CP015581">
    <property type="protein sequence ID" value="ARU97094.1"/>
    <property type="molecule type" value="Genomic_DNA"/>
</dbReference>
<dbReference type="Proteomes" id="UP000195729">
    <property type="component" value="Chromosome"/>
</dbReference>
<dbReference type="GO" id="GO:0008681">
    <property type="term" value="F:2-octaprenyl-6-methoxyphenol hydroxylase activity"/>
    <property type="evidence" value="ECO:0007669"/>
    <property type="project" value="InterPro"/>
</dbReference>